<sequence length="226" mass="25891">MKLIKYCKTEHNLLKTCTTLRLGTLTDFRENYTGEDDFINDAMEGRGSTVDKSGNIYINGFIVPNCYIFCVSTKTVDVSVEKDFDPNYNDYYVIDNIRHFGNAIAFLLYHQLLPTDLEETEVTKKFTAADFQQLSIKEFASQITYSESKPTSDNAIASAIFYKPEKYKVQYEYRYAFIVEHAAHGYIPVKKPGKIIETSLVKNLITGNIDTSLKWVIKNNLVVNPR</sequence>
<evidence type="ECO:0000313" key="1">
    <source>
        <dbReference type="EMBL" id="MBT1707627.1"/>
    </source>
</evidence>
<reference evidence="1 2" key="1">
    <citation type="submission" date="2021-05" db="EMBL/GenBank/DDBJ databases">
        <title>A Polyphasic approach of four new species of the genus Ohtaekwangia: Ohtaekwangia histidinii sp. nov., Ohtaekwangia cretensis sp. nov., Ohtaekwangia indiensis sp. nov., Ohtaekwangia reichenbachii sp. nov. from diverse environment.</title>
        <authorList>
            <person name="Octaviana S."/>
        </authorList>
    </citation>
    <scope>NUCLEOTIDE SEQUENCE [LARGE SCALE GENOMIC DNA]</scope>
    <source>
        <strain evidence="1 2">PWU5</strain>
    </source>
</reference>
<accession>A0AAP2DX36</accession>
<name>A0AAP2DX36_9BACT</name>
<protein>
    <submittedName>
        <fullName evidence="1">Uncharacterized protein</fullName>
    </submittedName>
</protein>
<dbReference type="RefSeq" id="WP_254083218.1">
    <property type="nucleotide sequence ID" value="NZ_JAHESE010000003.1"/>
</dbReference>
<evidence type="ECO:0000313" key="2">
    <source>
        <dbReference type="Proteomes" id="UP001319080"/>
    </source>
</evidence>
<comment type="caution">
    <text evidence="1">The sequence shown here is derived from an EMBL/GenBank/DDBJ whole genome shotgun (WGS) entry which is preliminary data.</text>
</comment>
<dbReference type="AlphaFoldDB" id="A0AAP2DX36"/>
<keyword evidence="2" id="KW-1185">Reference proteome</keyword>
<proteinExistence type="predicted"/>
<gene>
    <name evidence="1" type="ORF">KK062_05305</name>
</gene>
<dbReference type="Proteomes" id="UP001319080">
    <property type="component" value="Unassembled WGS sequence"/>
</dbReference>
<organism evidence="1 2">
    <name type="scientific">Dawidia cretensis</name>
    <dbReference type="NCBI Taxonomy" id="2782350"/>
    <lineage>
        <taxon>Bacteria</taxon>
        <taxon>Pseudomonadati</taxon>
        <taxon>Bacteroidota</taxon>
        <taxon>Cytophagia</taxon>
        <taxon>Cytophagales</taxon>
        <taxon>Chryseotaleaceae</taxon>
        <taxon>Dawidia</taxon>
    </lineage>
</organism>
<dbReference type="EMBL" id="JAHESE010000003">
    <property type="protein sequence ID" value="MBT1707627.1"/>
    <property type="molecule type" value="Genomic_DNA"/>
</dbReference>